<dbReference type="EMBL" id="BAABGR010000004">
    <property type="protein sequence ID" value="GAA4511161.1"/>
    <property type="molecule type" value="Genomic_DNA"/>
</dbReference>
<dbReference type="Pfam" id="PF03938">
    <property type="entry name" value="OmpH"/>
    <property type="match status" value="1"/>
</dbReference>
<dbReference type="PANTHER" id="PTHR35089:SF1">
    <property type="entry name" value="CHAPERONE PROTEIN SKP"/>
    <property type="match status" value="1"/>
</dbReference>
<keyword evidence="2 4" id="KW-0732">Signal</keyword>
<feature type="signal peptide" evidence="4">
    <location>
        <begin position="1"/>
        <end position="26"/>
    </location>
</feature>
<keyword evidence="3" id="KW-0175">Coiled coil</keyword>
<feature type="chain" id="PRO_5046535020" description="Periplasmic chaperone" evidence="4">
    <location>
        <begin position="27"/>
        <end position="181"/>
    </location>
</feature>
<evidence type="ECO:0000313" key="6">
    <source>
        <dbReference type="Proteomes" id="UP001500394"/>
    </source>
</evidence>
<evidence type="ECO:0000256" key="3">
    <source>
        <dbReference type="SAM" id="Coils"/>
    </source>
</evidence>
<reference evidence="6" key="1">
    <citation type="journal article" date="2019" name="Int. J. Syst. Evol. Microbiol.">
        <title>The Global Catalogue of Microorganisms (GCM) 10K type strain sequencing project: providing services to taxonomists for standard genome sequencing and annotation.</title>
        <authorList>
            <consortium name="The Broad Institute Genomics Platform"/>
            <consortium name="The Broad Institute Genome Sequencing Center for Infectious Disease"/>
            <person name="Wu L."/>
            <person name="Ma J."/>
        </authorList>
    </citation>
    <scope>NUCLEOTIDE SEQUENCE [LARGE SCALE GENOMIC DNA]</scope>
    <source>
        <strain evidence="6">JCM 17858</strain>
    </source>
</reference>
<dbReference type="Gene3D" id="3.30.910.20">
    <property type="entry name" value="Skp domain"/>
    <property type="match status" value="1"/>
</dbReference>
<dbReference type="InterPro" id="IPR024930">
    <property type="entry name" value="Skp_dom_sf"/>
</dbReference>
<dbReference type="InterPro" id="IPR005632">
    <property type="entry name" value="Chaperone_Skp"/>
</dbReference>
<dbReference type="SUPFAM" id="SSF111384">
    <property type="entry name" value="OmpH-like"/>
    <property type="match status" value="1"/>
</dbReference>
<gene>
    <name evidence="5" type="ORF">GCM10023173_03550</name>
</gene>
<evidence type="ECO:0000256" key="2">
    <source>
        <dbReference type="ARBA" id="ARBA00022729"/>
    </source>
</evidence>
<comment type="caution">
    <text evidence="5">The sequence shown here is derived from an EMBL/GenBank/DDBJ whole genome shotgun (WGS) entry which is preliminary data.</text>
</comment>
<keyword evidence="6" id="KW-1185">Reference proteome</keyword>
<evidence type="ECO:0000256" key="4">
    <source>
        <dbReference type="SAM" id="SignalP"/>
    </source>
</evidence>
<feature type="coiled-coil region" evidence="3">
    <location>
        <begin position="45"/>
        <end position="123"/>
    </location>
</feature>
<dbReference type="PANTHER" id="PTHR35089">
    <property type="entry name" value="CHAPERONE PROTEIN SKP"/>
    <property type="match status" value="1"/>
</dbReference>
<name>A0ABP8QVI5_9SPHI</name>
<evidence type="ECO:0000256" key="1">
    <source>
        <dbReference type="ARBA" id="ARBA00009091"/>
    </source>
</evidence>
<comment type="similarity">
    <text evidence="1">Belongs to the Skp family.</text>
</comment>
<dbReference type="SMART" id="SM00935">
    <property type="entry name" value="OmpH"/>
    <property type="match status" value="1"/>
</dbReference>
<proteinExistence type="inferred from homology"/>
<organism evidence="5 6">
    <name type="scientific">Sphingobacterium thermophilum</name>
    <dbReference type="NCBI Taxonomy" id="768534"/>
    <lineage>
        <taxon>Bacteria</taxon>
        <taxon>Pseudomonadati</taxon>
        <taxon>Bacteroidota</taxon>
        <taxon>Sphingobacteriia</taxon>
        <taxon>Sphingobacteriales</taxon>
        <taxon>Sphingobacteriaceae</taxon>
        <taxon>Sphingobacterium</taxon>
    </lineage>
</organism>
<evidence type="ECO:0000313" key="5">
    <source>
        <dbReference type="EMBL" id="GAA4511161.1"/>
    </source>
</evidence>
<accession>A0ABP8QVI5</accession>
<protein>
    <recommendedName>
        <fullName evidence="7">Periplasmic chaperone</fullName>
    </recommendedName>
</protein>
<dbReference type="Proteomes" id="UP001500394">
    <property type="component" value="Unassembled WGS sequence"/>
</dbReference>
<evidence type="ECO:0008006" key="7">
    <source>
        <dbReference type="Google" id="ProtNLM"/>
    </source>
</evidence>
<sequence>MKRMTNLLKGAVVVLGLFFATNVANAQQKIGHINADEVFQLTPEFKTATEQLKALSEEKQKEIEAMITELQKKEKEAEELLRNQSEANKVQTQTKLDSLQKEYQQMQQRIQDVQKVAQETIAKKQQELMAPIQTKMMNAINSVAKEKGLAYVLDLGAGAVIYHAGGEDISAAVKAKLGIKE</sequence>
<dbReference type="RefSeq" id="WP_345063870.1">
    <property type="nucleotide sequence ID" value="NZ_BAABGR010000004.1"/>
</dbReference>